<dbReference type="InterPro" id="IPR020806">
    <property type="entry name" value="PKS_PP-bd"/>
</dbReference>
<dbReference type="GO" id="GO:0009239">
    <property type="term" value="P:enterobactin biosynthetic process"/>
    <property type="evidence" value="ECO:0007669"/>
    <property type="project" value="TreeGrafter"/>
</dbReference>
<dbReference type="Pfam" id="PF00668">
    <property type="entry name" value="Condensation"/>
    <property type="match status" value="4"/>
</dbReference>
<dbReference type="InterPro" id="IPR023213">
    <property type="entry name" value="CAT-like_dom_sf"/>
</dbReference>
<dbReference type="PROSITE" id="PS00455">
    <property type="entry name" value="AMP_BINDING"/>
    <property type="match status" value="4"/>
</dbReference>
<dbReference type="Gene3D" id="3.30.300.30">
    <property type="match status" value="4"/>
</dbReference>
<dbReference type="SUPFAM" id="SSF52777">
    <property type="entry name" value="CoA-dependent acyltransferases"/>
    <property type="match status" value="8"/>
</dbReference>
<evidence type="ECO:0000313" key="9">
    <source>
        <dbReference type="Proteomes" id="UP000660611"/>
    </source>
</evidence>
<dbReference type="InterPro" id="IPR006162">
    <property type="entry name" value="Ppantetheine_attach_site"/>
</dbReference>
<dbReference type="FunFam" id="3.40.50.980:FF:000001">
    <property type="entry name" value="Non-ribosomal peptide synthetase"/>
    <property type="match status" value="3"/>
</dbReference>
<evidence type="ECO:0000259" key="7">
    <source>
        <dbReference type="PROSITE" id="PS50075"/>
    </source>
</evidence>
<dbReference type="RefSeq" id="WP_203854597.1">
    <property type="nucleotide sequence ID" value="NZ_BONQ01000206.1"/>
</dbReference>
<dbReference type="InterPro" id="IPR020845">
    <property type="entry name" value="AMP-binding_CS"/>
</dbReference>
<evidence type="ECO:0000256" key="3">
    <source>
        <dbReference type="ARBA" id="ARBA00022450"/>
    </source>
</evidence>
<feature type="domain" description="Carrier" evidence="7">
    <location>
        <begin position="3796"/>
        <end position="3870"/>
    </location>
</feature>
<dbReference type="FunFam" id="1.10.1200.10:FF:000005">
    <property type="entry name" value="Nonribosomal peptide synthetase 1"/>
    <property type="match status" value="3"/>
</dbReference>
<dbReference type="InterPro" id="IPR036736">
    <property type="entry name" value="ACP-like_sf"/>
</dbReference>
<evidence type="ECO:0000313" key="8">
    <source>
        <dbReference type="EMBL" id="GIG52994.1"/>
    </source>
</evidence>
<comment type="similarity">
    <text evidence="2">Belongs to the ATP-dependent AMP-binding enzyme family.</text>
</comment>
<dbReference type="CDD" id="cd19534">
    <property type="entry name" value="E_NRPS"/>
    <property type="match status" value="1"/>
</dbReference>
<accession>A0A919PZL8</accession>
<dbReference type="PROSITE" id="PS50075">
    <property type="entry name" value="CARRIER"/>
    <property type="match status" value="4"/>
</dbReference>
<dbReference type="Gene3D" id="1.10.1200.10">
    <property type="entry name" value="ACP-like"/>
    <property type="match status" value="4"/>
</dbReference>
<dbReference type="FunFam" id="2.30.38.10:FF:000001">
    <property type="entry name" value="Non-ribosomal peptide synthetase PvdI"/>
    <property type="match status" value="2"/>
</dbReference>
<dbReference type="Gene3D" id="3.40.50.980">
    <property type="match status" value="6"/>
</dbReference>
<dbReference type="SUPFAM" id="SSF56801">
    <property type="entry name" value="Acetyl-CoA synthetase-like"/>
    <property type="match status" value="4"/>
</dbReference>
<evidence type="ECO:0000256" key="6">
    <source>
        <dbReference type="ARBA" id="ARBA00023194"/>
    </source>
</evidence>
<dbReference type="FunFam" id="3.30.300.30:FF:000010">
    <property type="entry name" value="Enterobactin synthetase component F"/>
    <property type="match status" value="1"/>
</dbReference>
<feature type="domain" description="Carrier" evidence="7">
    <location>
        <begin position="663"/>
        <end position="738"/>
    </location>
</feature>
<dbReference type="GO" id="GO:0008610">
    <property type="term" value="P:lipid biosynthetic process"/>
    <property type="evidence" value="ECO:0007669"/>
    <property type="project" value="UniProtKB-ARBA"/>
</dbReference>
<dbReference type="PANTHER" id="PTHR45527:SF1">
    <property type="entry name" value="FATTY ACID SYNTHASE"/>
    <property type="match status" value="1"/>
</dbReference>
<dbReference type="Pfam" id="PF00501">
    <property type="entry name" value="AMP-binding"/>
    <property type="match status" value="4"/>
</dbReference>
<dbReference type="GO" id="GO:0072330">
    <property type="term" value="P:monocarboxylic acid biosynthetic process"/>
    <property type="evidence" value="ECO:0007669"/>
    <property type="project" value="UniProtKB-ARBA"/>
</dbReference>
<dbReference type="Gene3D" id="2.30.38.10">
    <property type="entry name" value="Luciferase, Domain 3"/>
    <property type="match status" value="3"/>
</dbReference>
<keyword evidence="4" id="KW-0597">Phosphoprotein</keyword>
<dbReference type="GO" id="GO:0043041">
    <property type="term" value="P:amino acid activation for nonribosomal peptide biosynthetic process"/>
    <property type="evidence" value="ECO:0007669"/>
    <property type="project" value="TreeGrafter"/>
</dbReference>
<dbReference type="FunFam" id="3.40.50.12780:FF:000012">
    <property type="entry name" value="Non-ribosomal peptide synthetase"/>
    <property type="match status" value="2"/>
</dbReference>
<keyword evidence="3" id="KW-0596">Phosphopantetheine</keyword>
<dbReference type="GO" id="GO:0009366">
    <property type="term" value="C:enterobactin synthetase complex"/>
    <property type="evidence" value="ECO:0007669"/>
    <property type="project" value="TreeGrafter"/>
</dbReference>
<dbReference type="FunFam" id="3.30.559.30:FF:000001">
    <property type="entry name" value="Non-ribosomal peptide synthetase"/>
    <property type="match status" value="1"/>
</dbReference>
<gene>
    <name evidence="8" type="ORF">Dsi01nite_110350</name>
</gene>
<dbReference type="Pfam" id="PF13193">
    <property type="entry name" value="AMP-binding_C"/>
    <property type="match status" value="4"/>
</dbReference>
<dbReference type="GO" id="GO:0047527">
    <property type="term" value="F:2,3-dihydroxybenzoate-serine ligase activity"/>
    <property type="evidence" value="ECO:0007669"/>
    <property type="project" value="TreeGrafter"/>
</dbReference>
<name>A0A919PZL8_9ACTN</name>
<feature type="domain" description="Carrier" evidence="7">
    <location>
        <begin position="2768"/>
        <end position="2843"/>
    </location>
</feature>
<dbReference type="EMBL" id="BONQ01000206">
    <property type="protein sequence ID" value="GIG52994.1"/>
    <property type="molecule type" value="Genomic_DNA"/>
</dbReference>
<dbReference type="Proteomes" id="UP000660611">
    <property type="component" value="Unassembled WGS sequence"/>
</dbReference>
<dbReference type="InterPro" id="IPR010071">
    <property type="entry name" value="AA_adenyl_dom"/>
</dbReference>
<dbReference type="PROSITE" id="PS00012">
    <property type="entry name" value="PHOSPHOPANTETHEINE"/>
    <property type="match status" value="3"/>
</dbReference>
<protein>
    <recommendedName>
        <fullName evidence="7">Carrier domain-containing protein</fullName>
    </recommendedName>
</protein>
<dbReference type="Gene3D" id="3.40.50.12780">
    <property type="entry name" value="N-terminal domain of ligase-like"/>
    <property type="match status" value="1"/>
</dbReference>
<dbReference type="NCBIfam" id="TIGR01733">
    <property type="entry name" value="AA-adenyl-dom"/>
    <property type="match status" value="4"/>
</dbReference>
<dbReference type="GO" id="GO:0031177">
    <property type="term" value="F:phosphopantetheine binding"/>
    <property type="evidence" value="ECO:0007669"/>
    <property type="project" value="InterPro"/>
</dbReference>
<dbReference type="InterPro" id="IPR025110">
    <property type="entry name" value="AMP-bd_C"/>
</dbReference>
<dbReference type="InterPro" id="IPR042099">
    <property type="entry name" value="ANL_N_sf"/>
</dbReference>
<evidence type="ECO:0000256" key="1">
    <source>
        <dbReference type="ARBA" id="ARBA00001957"/>
    </source>
</evidence>
<proteinExistence type="inferred from homology"/>
<evidence type="ECO:0000256" key="4">
    <source>
        <dbReference type="ARBA" id="ARBA00022553"/>
    </source>
</evidence>
<dbReference type="NCBIfam" id="NF003417">
    <property type="entry name" value="PRK04813.1"/>
    <property type="match status" value="4"/>
</dbReference>
<dbReference type="NCBIfam" id="TIGR01720">
    <property type="entry name" value="NRPS-para261"/>
    <property type="match status" value="1"/>
</dbReference>
<evidence type="ECO:0000256" key="2">
    <source>
        <dbReference type="ARBA" id="ARBA00006432"/>
    </source>
</evidence>
<dbReference type="GO" id="GO:0005829">
    <property type="term" value="C:cytosol"/>
    <property type="evidence" value="ECO:0007669"/>
    <property type="project" value="TreeGrafter"/>
</dbReference>
<dbReference type="FunFam" id="1.10.1200.10:FF:000016">
    <property type="entry name" value="Non-ribosomal peptide synthase"/>
    <property type="match status" value="1"/>
</dbReference>
<dbReference type="SUPFAM" id="SSF47336">
    <property type="entry name" value="ACP-like"/>
    <property type="match status" value="4"/>
</dbReference>
<sequence>MRTELPLHPAAELTAGLAGLAGRTGAHVPDVVLAGLAAALARRDDRDTVTVGVGSAGAVSLDLSDDPRFADLVARARDARPGPGEGAVEVALGPDAATLSCASPEAAAGLTGHLLTLLAGAVADPALPVSRLPMLTAAERAELDGWNRTDAAPATVAGVHELFAAQAARTPDAVAASCGTESLTYAELDASANRLAHHLRSLGVTAETIVGVALERGLGSVTALLAIWKAGGAYLPLDPDFPAERRAYMAADSGAALVLTGTGQPAVGDVPAVYLDDPATAAAVAAAPADPPARRTHPEQLAYVIYTSGSTGRPKGVLVGHRGVVNRLVRMQDDFRLDVTERVLHKAPLAFDASVWELFWPLSVGAHLVIAEPGRHRDIDYLLGLLDSARIAVVQFVPSLFRVLVRHPQPPALPALRLMMCSGEALPEEDVRRFYERNSTATVGNLYGPTETSIEAVIATCARGDSGPPPIGRPIGNVRVHVVDRAMNPVPPGVPGELYIGGAGVGRGYAGRPALAAERFVADPFAADGARLYRTGDRVRSREDGQLVFLGRVDHQVKVRGVRIEPGEVEAALLAHSGVAEAVVVARGEAAERRLVAYYVPAGPPPNPSELRAFLAGTLPTYLIPSAFVELDRIPLNPNGKTDRAALPEPDTARPRLSVAYAGPRSGTEAALATIWENLLGVERVGIHDDLFELGGHSLLATRVMSRVRADFGVELDLSALFDGPTVAELAAAVDAAPRGGAAPPIRPTGRDRALPLSFAQQRMWIIHQLEPGSADYNEPLALRLTGPLDAAALRAALDTVVARHEVLRTRLVAGADGGAHQVIDPAGPAGLLDIDLSGEPDPRASAEAWLAADAVAPFDLAQGPLLRARLLRLSGTDHVLSLCAHHVVSDQWSVALLHREISTLYTAFVHGEEPPLPPLAVQYADFAVWQRDWLTGDVLDRQLGYWREHLAGAPAIELPTDRLRPRVRSSAGDRVRFTVPAPVTARLRALSRDTGATMFMTLFAGYAALLGRFTGQDDLLVGTPIAGRNRAETEDLIGFFVNTLVLRADLSGDPTFAELLARTRQEALAAFARQDVPFEQLVEALVTDRDRSRTPLFQVLFNYNLDVAAEVEGMRLEEMPAPVAAKFDLRLVCSDDGETLTGSVEFATALFDRTTIERLAGRLLVLLDAAAHAADRPLSALPALAPAERDELAGWNDTGRDLAAGAGVHELITAAARRAPGVTALLDGDGRLTYAELDARANRLAHHLRGIGVDRETVVALCLDRSVDSVVAVLAVWKAGGAYLPLDPAYPVARLRYLLSDSRAAVVLGASERLDDLPVGRARAVALDDPAVAAAVDAEPDTAPDVPVHPDQTAYVIYTSGSTGRPKGAWVTHRGLANYVRAAPERTGLGGEGRRYLLLQPLGTDFGNTTVFVCLTTGGTLYAPERSLATDPEGLAGYLRRHRIDYLKIVPSHLAALTRQLPLPDLMPARTLVLGGEAASPDLLAALSDVDVAVYNHYGPTETTIGAAASRLSGGPAPIGLPLAGVRLHVVTGGGLAEAPVGVTGELYIGGAGVSRGYGGHPALTAERFVADPFAGGGARLYRTGDRARRRPDGRIEFLGRLDHQVKIRGHRIEPGEIQAALLSHRSVTAAVVTVREEHDDRRLVAYVVPAVPVDLRAHLARTLPDALIPAAFVALPELPLTANGKIDRAALPAPGADRPDLPSAYLRPRTPAEELLAGIWMDVLGLERVGTGDNFFELGGHSLLATQVVSRIRAAFGVEVSLVVLFDRPTVAALAAFLDAAAPGRADAGHTVPAITPADRSGPLPLSFAQQRLWFLHQLEPGSIEYNNAETIRLRGPLDAAALRAALDTVAERHEVLRTRLVTGPDGVPQQVVDPPGGVELIESDVSARPDPPRAARDLLAADAGRPYDLARGPLVRARLVRLGADDHVFCLYLHHVVSDEWSALILRHELGAVYEASRAGRSPALAPLAVQYADFAAWQRSWLRGAVVEEQIAFWRDRLAGAPMLELPLDRPRPPVRSSSAAAAEFAVPAAVADGLRSVARRSGATMFMTLLAAFTVVLSRHCGQDDVVVGTPIANRNHTETEGLVGFFVNSLVLRTDLSGDPTFAELVGRVRREALAGYAHQDVPFEQLVDVLETARDRSVAPLFQVMFGVDRVGGGAGEARFTFPGLAGEPFPLGTDEARSDLTVALAEGADGISGSLLYRTDVFDHATVERLAEHLALILGTICAAPDQRLSELPSLPPAQWRQVVCDWNDTAAPAGPAAVPALVAARARTHPDAVAVVAGPAALTYAELDRRAARLAAYLRTLGVGPETVVGLCAERGLDPVVAILAVWRTGGAFLPLDPEYPVERLAFMLTDSRASVVVGSKSALEHLPGGRTRLIALDSPSTAAAIEAAPEPPAPAPPHPDQLAYVIYTSGSTGRPKGVAVSHRGVTNLILGQAPVFGVDQDATVLQFAALGFDAAVSEIAVTLAAGARLVVAGPDERADTAALGRLVRSSGVTVLTLPPSLLATLAPAALDGVATLVVAGEAIGAGLARDWAGRVRLLNAYGPTETTVCASIGVCDAGADGAPPIGRPIVNTRAYVLGQALRPVPVGVTGELYVAGDGVARGYLRRPGLSAERFVADPFAADGSRLYRTGDLVRWRADGELEFVGRADRQLKVRGFRIEPAEVESAIAAHPAVAAAIVTADRAGDERRLIAYAVPAEAADGIPTGAALREFLAGRLPEHLIPTVFMELAALPLSASGKIDRAALPEPGVERAADRHVPPATPTEELLAGIWADVLGVGPIGADDNFFELGGHSLVATKAVSRLREATGAELPLAVLFDHRTLRACAAAIDTVLAGAGERDGAAPPIVPVDRAAPLPLSYAQQRLWFLAQLEPGSADYNVPTALRLRGELDAGALRRAVAALVARHEVLRTRLVTVDGVAHQHIDPPGEPHWVVTDLTGDPAGLARALAVAAGDAATPFDLGADRLIRTRLIRLAPDDHVLCVVMHHAVMDEWSAGVLRRELSELYSAARDNREPRLPDLPVQYADYAVWQRDWLLGGELDRQLGYWRDRLAGLSTLELPADRPRPPVRSSAGGLVDVVVPRPVMDRLTRLGRDEGATMFMVLLAGFSVLLGRYAGTDDVVVGSPIAGRTRTETENLIGHFLDTLVLRVDLSGDPAFTEVLRRARDSALGTYAHQDLPFEQLVDALQPQRDRSRTPLFQVYFNHLGVADGGGRTFGGALAEEELRLPHTTAKFDLTLFTRAEIGAQGMVATLEYSKDLFDHATVERLAHDLVAVLTELASAPGTPLSLLPPLAPAELARWNDTAAAVPWTGGVLGAFAAAVAATPDAPAVVSGGEWLSYRELDQRSDALAGFLAASGVGPESVVGVCLDRSVELAVAVWGVWKAGAAYLPLDPGYPAARRAELVADSGAVLVLDADGVRAAQTQTLRVPAPAFRPGRLAYLIYTSGSTGRPKAVLSTHDGLANRVWWMQREFGLAPGERVLHKTPITFDVSVWELVWAPAVGAVVVMAEPGRQGDVEYLVDVIERERVAVVHFVPSLFARFVGAEWASGMAGLRLVVCSGEALSGGDVARFSARHPSAVVANLYGPTEASIDVTSWVCPRPDAGGVVPIGAPIANTQVQVLDPALRPAPVGVSGELYLGGVGLARGYHGRPELTAERFVAAAGGGRRYRTGDVAAWRGDGQVLFLGRADHQVKVRGFRVEPGEVEAALTALPEITAAVVVAHRDRLVAYVVPSAARARERLRERLPDYLIPSVFVELTALPLTSSGKVDRKALPDPAPARPEQAFVAPGDVREAALAEIWAELLGVERVGVTDNFFELGGDSIIGIQVVARARRAGLFLSAGQLFEHQTVAELAAAAGTAPGPVDAEQGPVTGELPLTPIIHDFVDRQLPRPSHYNQSRLLQVLRPAAAGPLREALAALAGHHDALRLRLTASPAGGHRLECADPAAATPPVLAEVDLTGLDEPRRRARLAEAAAQAHGGLDLAAGPLLRAVLFDDGPAGQSLLLVVHHLAVDHVSWPILIEDLHTAYEQAARGSAIRLPAKTTSLRRWAHRLVELGREIGAEAGYWLDADAPVPLPRDHPDGRNDLAHARTFQQLLPAEQTRRLLQTVPAAYGTHVTEVLLTPLALAVAEWTGDPAVTVDLEGHGREDVGSGYDVSRTVGWFTTLFPVPLHVGDGDLGAQLRHTKERMRALPRRGLSHGVLRHLATSALGVRPGAEVALNYLGQADAGHDGTPRFRALPDSLGPDRAPSGPRGHLVELDCRVVDGRLGLTWTYCDRVHRPETIERLARRYTEVLDELIEHCCAPAAGGPVPGDFPLAGLDQAALDMIQQRLGARFDG</sequence>
<comment type="caution">
    <text evidence="8">The sequence shown here is derived from an EMBL/GenBank/DDBJ whole genome shotgun (WGS) entry which is preliminary data.</text>
</comment>
<dbReference type="InterPro" id="IPR009081">
    <property type="entry name" value="PP-bd_ACP"/>
</dbReference>
<keyword evidence="9" id="KW-1185">Reference proteome</keyword>
<dbReference type="FunFam" id="3.30.559.10:FF:000012">
    <property type="entry name" value="Non-ribosomal peptide synthetase"/>
    <property type="match status" value="1"/>
</dbReference>
<dbReference type="InterPro" id="IPR000873">
    <property type="entry name" value="AMP-dep_synth/lig_dom"/>
</dbReference>
<evidence type="ECO:0000256" key="5">
    <source>
        <dbReference type="ARBA" id="ARBA00022737"/>
    </source>
</evidence>
<dbReference type="CDD" id="cd19531">
    <property type="entry name" value="LCL_NRPS-like"/>
    <property type="match status" value="3"/>
</dbReference>
<keyword evidence="6" id="KW-0045">Antibiotic biosynthesis</keyword>
<reference evidence="8" key="1">
    <citation type="submission" date="2021-01" db="EMBL/GenBank/DDBJ databases">
        <title>Whole genome shotgun sequence of Dactylosporangium siamense NBRC 106093.</title>
        <authorList>
            <person name="Komaki H."/>
            <person name="Tamura T."/>
        </authorList>
    </citation>
    <scope>NUCLEOTIDE SEQUENCE</scope>
    <source>
        <strain evidence="8">NBRC 106093</strain>
    </source>
</reference>
<dbReference type="Gene3D" id="3.30.559.30">
    <property type="entry name" value="Nonribosomal peptide synthetase, condensation domain"/>
    <property type="match status" value="4"/>
</dbReference>
<comment type="cofactor">
    <cofactor evidence="1">
        <name>pantetheine 4'-phosphate</name>
        <dbReference type="ChEBI" id="CHEBI:47942"/>
    </cofactor>
</comment>
<dbReference type="Pfam" id="PF00550">
    <property type="entry name" value="PP-binding"/>
    <property type="match status" value="4"/>
</dbReference>
<dbReference type="Gene3D" id="3.30.559.10">
    <property type="entry name" value="Chloramphenicol acetyltransferase-like domain"/>
    <property type="match status" value="4"/>
</dbReference>
<dbReference type="PANTHER" id="PTHR45527">
    <property type="entry name" value="NONRIBOSOMAL PEPTIDE SYNTHETASE"/>
    <property type="match status" value="1"/>
</dbReference>
<dbReference type="InterPro" id="IPR001242">
    <property type="entry name" value="Condensation_dom"/>
</dbReference>
<feature type="domain" description="Carrier" evidence="7">
    <location>
        <begin position="1709"/>
        <end position="1784"/>
    </location>
</feature>
<dbReference type="SMART" id="SM00823">
    <property type="entry name" value="PKS_PP"/>
    <property type="match status" value="4"/>
</dbReference>
<organism evidence="8 9">
    <name type="scientific">Dactylosporangium siamense</name>
    <dbReference type="NCBI Taxonomy" id="685454"/>
    <lineage>
        <taxon>Bacteria</taxon>
        <taxon>Bacillati</taxon>
        <taxon>Actinomycetota</taxon>
        <taxon>Actinomycetes</taxon>
        <taxon>Micromonosporales</taxon>
        <taxon>Micromonosporaceae</taxon>
        <taxon>Dactylosporangium</taxon>
    </lineage>
</organism>
<dbReference type="InterPro" id="IPR045851">
    <property type="entry name" value="AMP-bd_C_sf"/>
</dbReference>
<dbReference type="InterPro" id="IPR010060">
    <property type="entry name" value="NRPS_synth"/>
</dbReference>
<keyword evidence="5" id="KW-0677">Repeat</keyword>
<dbReference type="CDD" id="cd05930">
    <property type="entry name" value="A_NRPS"/>
    <property type="match status" value="4"/>
</dbReference>